<dbReference type="GO" id="GO:0008061">
    <property type="term" value="F:chitin binding"/>
    <property type="evidence" value="ECO:0007669"/>
    <property type="project" value="InterPro"/>
</dbReference>
<dbReference type="PANTHER" id="PTHR22933">
    <property type="entry name" value="FI18007P1-RELATED"/>
    <property type="match status" value="1"/>
</dbReference>
<name>A0A443QZY9_9ACAR</name>
<evidence type="ECO:0000313" key="3">
    <source>
        <dbReference type="EMBL" id="RWS08602.1"/>
    </source>
</evidence>
<feature type="region of interest" description="Disordered" evidence="1">
    <location>
        <begin position="468"/>
        <end position="664"/>
    </location>
</feature>
<comment type="caution">
    <text evidence="3">The sequence shown here is derived from an EMBL/GenBank/DDBJ whole genome shotgun (WGS) entry which is preliminary data.</text>
</comment>
<feature type="compositionally biased region" description="Polar residues" evidence="1">
    <location>
        <begin position="123"/>
        <end position="159"/>
    </location>
</feature>
<proteinExistence type="predicted"/>
<dbReference type="EMBL" id="NCKU01002892">
    <property type="protein sequence ID" value="RWS08602.1"/>
    <property type="molecule type" value="Genomic_DNA"/>
</dbReference>
<dbReference type="AlphaFoldDB" id="A0A443QZY9"/>
<feature type="domain" description="Chitin-binding type-2" evidence="2">
    <location>
        <begin position="713"/>
        <end position="773"/>
    </location>
</feature>
<feature type="compositionally biased region" description="Basic and acidic residues" evidence="1">
    <location>
        <begin position="637"/>
        <end position="647"/>
    </location>
</feature>
<feature type="compositionally biased region" description="Low complexity" evidence="1">
    <location>
        <begin position="295"/>
        <end position="304"/>
    </location>
</feature>
<reference evidence="3 4" key="1">
    <citation type="journal article" date="2018" name="Gigascience">
        <title>Genomes of trombidid mites reveal novel predicted allergens and laterally-transferred genes associated with secondary metabolism.</title>
        <authorList>
            <person name="Dong X."/>
            <person name="Chaisiri K."/>
            <person name="Xia D."/>
            <person name="Armstrong S.D."/>
            <person name="Fang Y."/>
            <person name="Donnelly M.J."/>
            <person name="Kadowaki T."/>
            <person name="McGarry J.W."/>
            <person name="Darby A.C."/>
            <person name="Makepeace B.L."/>
        </authorList>
    </citation>
    <scope>NUCLEOTIDE SEQUENCE [LARGE SCALE GENOMIC DNA]</scope>
    <source>
        <strain evidence="3">UoL-WK</strain>
    </source>
</reference>
<feature type="region of interest" description="Disordered" evidence="1">
    <location>
        <begin position="1"/>
        <end position="22"/>
    </location>
</feature>
<dbReference type="STRING" id="1965070.A0A443QZY9"/>
<dbReference type="SMART" id="SM00494">
    <property type="entry name" value="ChtBD2"/>
    <property type="match status" value="1"/>
</dbReference>
<feature type="region of interest" description="Disordered" evidence="1">
    <location>
        <begin position="271"/>
        <end position="343"/>
    </location>
</feature>
<feature type="compositionally biased region" description="Polar residues" evidence="1">
    <location>
        <begin position="510"/>
        <end position="522"/>
    </location>
</feature>
<dbReference type="PROSITE" id="PS50940">
    <property type="entry name" value="CHIT_BIND_II"/>
    <property type="match status" value="1"/>
</dbReference>
<feature type="region of interest" description="Disordered" evidence="1">
    <location>
        <begin position="116"/>
        <end position="159"/>
    </location>
</feature>
<gene>
    <name evidence="3" type="ORF">B4U79_04911</name>
</gene>
<dbReference type="InterPro" id="IPR002557">
    <property type="entry name" value="Chitin-bd_dom"/>
</dbReference>
<feature type="non-terminal residue" evidence="3">
    <location>
        <position position="1"/>
    </location>
</feature>
<dbReference type="InterPro" id="IPR036508">
    <property type="entry name" value="Chitin-bd_dom_sf"/>
</dbReference>
<dbReference type="Gene3D" id="2.170.140.10">
    <property type="entry name" value="Chitin binding domain"/>
    <property type="match status" value="1"/>
</dbReference>
<dbReference type="InterPro" id="IPR052976">
    <property type="entry name" value="Scoloptoxin-like"/>
</dbReference>
<feature type="compositionally biased region" description="Polar residues" evidence="1">
    <location>
        <begin position="650"/>
        <end position="659"/>
    </location>
</feature>
<evidence type="ECO:0000259" key="2">
    <source>
        <dbReference type="PROSITE" id="PS50940"/>
    </source>
</evidence>
<dbReference type="OrthoDB" id="6428908at2759"/>
<dbReference type="Pfam" id="PF01607">
    <property type="entry name" value="CBM_14"/>
    <property type="match status" value="1"/>
</dbReference>
<evidence type="ECO:0000256" key="1">
    <source>
        <dbReference type="SAM" id="MobiDB-lite"/>
    </source>
</evidence>
<organism evidence="3 4">
    <name type="scientific">Dinothrombium tinctorium</name>
    <dbReference type="NCBI Taxonomy" id="1965070"/>
    <lineage>
        <taxon>Eukaryota</taxon>
        <taxon>Metazoa</taxon>
        <taxon>Ecdysozoa</taxon>
        <taxon>Arthropoda</taxon>
        <taxon>Chelicerata</taxon>
        <taxon>Arachnida</taxon>
        <taxon>Acari</taxon>
        <taxon>Acariformes</taxon>
        <taxon>Trombidiformes</taxon>
        <taxon>Prostigmata</taxon>
        <taxon>Anystina</taxon>
        <taxon>Parasitengona</taxon>
        <taxon>Trombidioidea</taxon>
        <taxon>Trombidiidae</taxon>
        <taxon>Dinothrombium</taxon>
    </lineage>
</organism>
<protein>
    <recommendedName>
        <fullName evidence="2">Chitin-binding type-2 domain-containing protein</fullName>
    </recommendedName>
</protein>
<dbReference type="Proteomes" id="UP000285301">
    <property type="component" value="Unassembled WGS sequence"/>
</dbReference>
<sequence>IELFELPAHSKPFTASSPNDERTAASEASIVYRAPNGHAVADKQIRRPFLRKQLNNGRSSALIPLDANGSSSDKAYIENRANGAISERTFRKHILKRERTSRKKLRAVPVKPNALKIIPPPSLNATTNFTENNSQQSNVESKNESESLTTLNSQTLASSDTTVAETLTTDEPTTIKFSESRNINRNAHQRVNRNTYSVPFIDFTHSETIASVTDTTTSGPFNGEATTRPVRRRVIVGRGRSGGPGFVRRFRYPTTSTTAFFDETTIATTIAPSDQTPNTLPLDFPSTYNEISLPTQSQSQTTTSPKIEEQPSSNQIFKRQPLSRGRSGGPVRLTASSQRRNLRPSLKNETYDFVEIVTPRAPRVPSNYRLPSAAQPRVSARTTTTTTTSLPELLDDDINANVRTDVEHYPDTFARQILPQPVSVPVPVARRRYQRPVENVNNATSSTFSDAATPRIASGPRVNYFHFSIATPPPTTPTPVSHNRDSTLNFDRPSRPPPVRPRSRGRQHASRTPQIGNNNGRNDLTAVEPTRLAPGPSPRPNNRVRTRPRPQVERIPENVINETNDENIPFEIVTPKSPPLPSNYLRFSIATPPPTTTASPPLRPERSRPSDQPVSYEFSDFDIEPTPQPVLIQRPPPLRERPSDQRRANRPQSTTSLNTRARRPIRPIIEVSNKSREIETGDFDPKAEINALPNVPGKPGEDFPIYSHIPQTNFVCNDMQFPGFYADMETGCQVYHSCHHKRGLVHSFLCPNGTIFSQEYLICDWWYNVKCGQSDRYYNLNKEAFSTEFASKRTNFTES</sequence>
<dbReference type="GO" id="GO:0005576">
    <property type="term" value="C:extracellular region"/>
    <property type="evidence" value="ECO:0007669"/>
    <property type="project" value="InterPro"/>
</dbReference>
<dbReference type="SUPFAM" id="SSF57625">
    <property type="entry name" value="Invertebrate chitin-binding proteins"/>
    <property type="match status" value="1"/>
</dbReference>
<evidence type="ECO:0000313" key="4">
    <source>
        <dbReference type="Proteomes" id="UP000285301"/>
    </source>
</evidence>
<feature type="region of interest" description="Disordered" evidence="1">
    <location>
        <begin position="367"/>
        <end position="386"/>
    </location>
</feature>
<accession>A0A443QZY9</accession>
<dbReference type="PANTHER" id="PTHR22933:SF42">
    <property type="entry name" value="FI18455P1-RELATED"/>
    <property type="match status" value="1"/>
</dbReference>
<keyword evidence="4" id="KW-1185">Reference proteome</keyword>